<keyword evidence="4 7" id="KW-0812">Transmembrane</keyword>
<dbReference type="CDD" id="cd06261">
    <property type="entry name" value="TM_PBP2"/>
    <property type="match status" value="1"/>
</dbReference>
<comment type="caution">
    <text evidence="9">The sequence shown here is derived from an EMBL/GenBank/DDBJ whole genome shotgun (WGS) entry which is preliminary data.</text>
</comment>
<protein>
    <submittedName>
        <fullName evidence="9">Multiple sugar transport system permease protein</fullName>
    </submittedName>
</protein>
<evidence type="ECO:0000313" key="10">
    <source>
        <dbReference type="Proteomes" id="UP000556329"/>
    </source>
</evidence>
<keyword evidence="5 7" id="KW-1133">Transmembrane helix</keyword>
<feature type="transmembrane region" description="Helical" evidence="7">
    <location>
        <begin position="28"/>
        <end position="50"/>
    </location>
</feature>
<sequence length="373" mass="41714">MANQTLPTNAWPADAAPYDLISPSRKRLGWALMAAATFGLLAVIALEILYKTDADTVGFDTWRPVVYAYVLWGVALGIGQVLTRGEDGQRALFLLPALLFTIAMVIFPTLFGFYIALTDWNLSSFSGRKFNGLANFWQMLGDPYYRNALLNMVLYVLAVSVEYVIAFGLALLLNAQIRARKFFRVVFLMPLMLSPVAVSWMIGKSLMEYRFGPAATLARYLGWENPAFFSDPITARISIMVLDAWTFIPFMMIMLLAGLQAMSREVLEAARVDGANAWQTFWQVTFPLMLPVSVTAVILRIIFKLKLADIIITVTSGGPGGATDSVSSFIYREYRDRSNVGYGTMLAMVYLIIIVVFVTWLLKFASRFVRNVN</sequence>
<dbReference type="PANTHER" id="PTHR30193:SF37">
    <property type="entry name" value="INNER MEMBRANE ABC TRANSPORTER PERMEASE PROTEIN YCJO"/>
    <property type="match status" value="1"/>
</dbReference>
<keyword evidence="6 7" id="KW-0472">Membrane</keyword>
<dbReference type="PANTHER" id="PTHR30193">
    <property type="entry name" value="ABC TRANSPORTER PERMEASE PROTEIN"/>
    <property type="match status" value="1"/>
</dbReference>
<dbReference type="InterPro" id="IPR051393">
    <property type="entry name" value="ABC_transporter_permease"/>
</dbReference>
<evidence type="ECO:0000256" key="1">
    <source>
        <dbReference type="ARBA" id="ARBA00004651"/>
    </source>
</evidence>
<feature type="transmembrane region" description="Helical" evidence="7">
    <location>
        <begin position="237"/>
        <end position="259"/>
    </location>
</feature>
<dbReference type="PROSITE" id="PS50928">
    <property type="entry name" value="ABC_TM1"/>
    <property type="match status" value="1"/>
</dbReference>
<evidence type="ECO:0000256" key="4">
    <source>
        <dbReference type="ARBA" id="ARBA00022692"/>
    </source>
</evidence>
<feature type="transmembrane region" description="Helical" evidence="7">
    <location>
        <begin position="280"/>
        <end position="303"/>
    </location>
</feature>
<feature type="transmembrane region" description="Helical" evidence="7">
    <location>
        <begin position="94"/>
        <end position="117"/>
    </location>
</feature>
<feature type="transmembrane region" description="Helical" evidence="7">
    <location>
        <begin position="185"/>
        <end position="203"/>
    </location>
</feature>
<dbReference type="RefSeq" id="WP_184870795.1">
    <property type="nucleotide sequence ID" value="NZ_JACHEF010000001.1"/>
</dbReference>
<evidence type="ECO:0000256" key="6">
    <source>
        <dbReference type="ARBA" id="ARBA00023136"/>
    </source>
</evidence>
<dbReference type="InterPro" id="IPR035906">
    <property type="entry name" value="MetI-like_sf"/>
</dbReference>
<evidence type="ECO:0000256" key="2">
    <source>
        <dbReference type="ARBA" id="ARBA00022448"/>
    </source>
</evidence>
<dbReference type="AlphaFoldDB" id="A0A841P3Z3"/>
<keyword evidence="2 7" id="KW-0813">Transport</keyword>
<dbReference type="Pfam" id="PF00528">
    <property type="entry name" value="BPD_transp_1"/>
    <property type="match status" value="1"/>
</dbReference>
<dbReference type="SUPFAM" id="SSF161098">
    <property type="entry name" value="MetI-like"/>
    <property type="match status" value="1"/>
</dbReference>
<accession>A0A841P3Z3</accession>
<feature type="transmembrane region" description="Helical" evidence="7">
    <location>
        <begin position="152"/>
        <end position="173"/>
    </location>
</feature>
<dbReference type="GO" id="GO:0055085">
    <property type="term" value="P:transmembrane transport"/>
    <property type="evidence" value="ECO:0007669"/>
    <property type="project" value="InterPro"/>
</dbReference>
<keyword evidence="10" id="KW-1185">Reference proteome</keyword>
<comment type="subcellular location">
    <subcellularLocation>
        <location evidence="1 7">Cell membrane</location>
        <topology evidence="1 7">Multi-pass membrane protein</topology>
    </subcellularLocation>
</comment>
<evidence type="ECO:0000313" key="9">
    <source>
        <dbReference type="EMBL" id="MBB6407588.1"/>
    </source>
</evidence>
<organism evidence="9 10">
    <name type="scientific">Mesorhizobium sangaii</name>
    <dbReference type="NCBI Taxonomy" id="505389"/>
    <lineage>
        <taxon>Bacteria</taxon>
        <taxon>Pseudomonadati</taxon>
        <taxon>Pseudomonadota</taxon>
        <taxon>Alphaproteobacteria</taxon>
        <taxon>Hyphomicrobiales</taxon>
        <taxon>Phyllobacteriaceae</taxon>
        <taxon>Mesorhizobium</taxon>
    </lineage>
</organism>
<comment type="similarity">
    <text evidence="7">Belongs to the binding-protein-dependent transport system permease family.</text>
</comment>
<evidence type="ECO:0000256" key="7">
    <source>
        <dbReference type="RuleBase" id="RU363032"/>
    </source>
</evidence>
<dbReference type="Proteomes" id="UP000556329">
    <property type="component" value="Unassembled WGS sequence"/>
</dbReference>
<proteinExistence type="inferred from homology"/>
<evidence type="ECO:0000256" key="3">
    <source>
        <dbReference type="ARBA" id="ARBA00022475"/>
    </source>
</evidence>
<evidence type="ECO:0000259" key="8">
    <source>
        <dbReference type="PROSITE" id="PS50928"/>
    </source>
</evidence>
<keyword evidence="3" id="KW-1003">Cell membrane</keyword>
<feature type="domain" description="ABC transmembrane type-1" evidence="8">
    <location>
        <begin position="148"/>
        <end position="363"/>
    </location>
</feature>
<dbReference type="EMBL" id="JACHEF010000001">
    <property type="protein sequence ID" value="MBB6407588.1"/>
    <property type="molecule type" value="Genomic_DNA"/>
</dbReference>
<evidence type="ECO:0000256" key="5">
    <source>
        <dbReference type="ARBA" id="ARBA00022989"/>
    </source>
</evidence>
<name>A0A841P3Z3_9HYPH</name>
<feature type="transmembrane region" description="Helical" evidence="7">
    <location>
        <begin position="62"/>
        <end position="82"/>
    </location>
</feature>
<dbReference type="Gene3D" id="1.10.3720.10">
    <property type="entry name" value="MetI-like"/>
    <property type="match status" value="1"/>
</dbReference>
<keyword evidence="9" id="KW-0762">Sugar transport</keyword>
<feature type="transmembrane region" description="Helical" evidence="7">
    <location>
        <begin position="340"/>
        <end position="362"/>
    </location>
</feature>
<dbReference type="InterPro" id="IPR000515">
    <property type="entry name" value="MetI-like"/>
</dbReference>
<reference evidence="9 10" key="1">
    <citation type="submission" date="2020-08" db="EMBL/GenBank/DDBJ databases">
        <title>Genomic Encyclopedia of Type Strains, Phase IV (KMG-IV): sequencing the most valuable type-strain genomes for metagenomic binning, comparative biology and taxonomic classification.</title>
        <authorList>
            <person name="Goeker M."/>
        </authorList>
    </citation>
    <scope>NUCLEOTIDE SEQUENCE [LARGE SCALE GENOMIC DNA]</scope>
    <source>
        <strain evidence="9 10">DSM 100039</strain>
    </source>
</reference>
<dbReference type="GO" id="GO:0005886">
    <property type="term" value="C:plasma membrane"/>
    <property type="evidence" value="ECO:0007669"/>
    <property type="project" value="UniProtKB-SubCell"/>
</dbReference>
<gene>
    <name evidence="9" type="ORF">HNQ71_000232</name>
</gene>